<proteinExistence type="predicted"/>
<organism evidence="2 3">
    <name type="scientific">Sorangium cellulosum</name>
    <name type="common">Polyangium cellulosum</name>
    <dbReference type="NCBI Taxonomy" id="56"/>
    <lineage>
        <taxon>Bacteria</taxon>
        <taxon>Pseudomonadati</taxon>
        <taxon>Myxococcota</taxon>
        <taxon>Polyangia</taxon>
        <taxon>Polyangiales</taxon>
        <taxon>Polyangiaceae</taxon>
        <taxon>Sorangium</taxon>
    </lineage>
</organism>
<accession>A0A150QMY6</accession>
<dbReference type="Proteomes" id="UP000075260">
    <property type="component" value="Unassembled WGS sequence"/>
</dbReference>
<name>A0A150QMY6_SORCE</name>
<protein>
    <submittedName>
        <fullName evidence="2">Uncharacterized protein</fullName>
    </submittedName>
</protein>
<comment type="caution">
    <text evidence="2">The sequence shown here is derived from an EMBL/GenBank/DDBJ whole genome shotgun (WGS) entry which is preliminary data.</text>
</comment>
<feature type="region of interest" description="Disordered" evidence="1">
    <location>
        <begin position="48"/>
        <end position="79"/>
    </location>
</feature>
<feature type="compositionally biased region" description="Low complexity" evidence="1">
    <location>
        <begin position="57"/>
        <end position="67"/>
    </location>
</feature>
<gene>
    <name evidence="2" type="ORF">BE15_01625</name>
</gene>
<evidence type="ECO:0000313" key="3">
    <source>
        <dbReference type="Proteomes" id="UP000075260"/>
    </source>
</evidence>
<dbReference type="AlphaFoldDB" id="A0A150QMY6"/>
<sequence>MPSSGTSSGAGTTTLYPSPSHAIVMQSPGYWPLYSHTSRWHLPSMHASVPHSGSGGWSQSSSVTHSGRSGGGTGTSPEHAIQNAATDIDAPMARMCLLMIVVDLFMSLCLR</sequence>
<evidence type="ECO:0000313" key="2">
    <source>
        <dbReference type="EMBL" id="KYF69357.1"/>
    </source>
</evidence>
<evidence type="ECO:0000256" key="1">
    <source>
        <dbReference type="SAM" id="MobiDB-lite"/>
    </source>
</evidence>
<dbReference type="EMBL" id="JEMA01000476">
    <property type="protein sequence ID" value="KYF69357.1"/>
    <property type="molecule type" value="Genomic_DNA"/>
</dbReference>
<reference evidence="2 3" key="1">
    <citation type="submission" date="2014-02" db="EMBL/GenBank/DDBJ databases">
        <title>The small core and large imbalanced accessory genome model reveals a collaborative survival strategy of Sorangium cellulosum strains in nature.</title>
        <authorList>
            <person name="Han K."/>
            <person name="Peng R."/>
            <person name="Blom J."/>
            <person name="Li Y.-Z."/>
        </authorList>
    </citation>
    <scope>NUCLEOTIDE SEQUENCE [LARGE SCALE GENOMIC DNA]</scope>
    <source>
        <strain evidence="2 3">So0008-312</strain>
    </source>
</reference>